<feature type="region of interest" description="Disordered" evidence="1">
    <location>
        <begin position="58"/>
        <end position="84"/>
    </location>
</feature>
<evidence type="ECO:0000256" key="1">
    <source>
        <dbReference type="SAM" id="MobiDB-lite"/>
    </source>
</evidence>
<dbReference type="CDD" id="cd14267">
    <property type="entry name" value="Rif1_CTD_C-II_like"/>
    <property type="match status" value="1"/>
</dbReference>
<feature type="region of interest" description="Disordered" evidence="1">
    <location>
        <begin position="122"/>
        <end position="142"/>
    </location>
</feature>
<feature type="compositionally biased region" description="Polar residues" evidence="1">
    <location>
        <begin position="59"/>
        <end position="78"/>
    </location>
</feature>
<gene>
    <name evidence="2" type="primary">ORF151712</name>
</gene>
<organism evidence="2">
    <name type="scientific">Arion vulgaris</name>
    <dbReference type="NCBI Taxonomy" id="1028688"/>
    <lineage>
        <taxon>Eukaryota</taxon>
        <taxon>Metazoa</taxon>
        <taxon>Spiralia</taxon>
        <taxon>Lophotrochozoa</taxon>
        <taxon>Mollusca</taxon>
        <taxon>Gastropoda</taxon>
        <taxon>Heterobranchia</taxon>
        <taxon>Euthyneura</taxon>
        <taxon>Panpulmonata</taxon>
        <taxon>Eupulmonata</taxon>
        <taxon>Stylommatophora</taxon>
        <taxon>Helicina</taxon>
        <taxon>Arionoidea</taxon>
        <taxon>Arionidae</taxon>
        <taxon>Arion</taxon>
    </lineage>
</organism>
<protein>
    <submittedName>
        <fullName evidence="2">Uncharacterized protein</fullName>
    </submittedName>
</protein>
<sequence>MKGRNVNTIGDLSTLTEVQINQLPIRNPKVESVKSTLNNYMIQHGLVKVISCVEDMQDSNKSSRSKGSTIEQEITPSSIDDEGIQIQPEADKDLKQLSPIKEADAEPPKLSPLLLYMKEANNSSPATTEDETTGDATPRDERPLQMSSCLKDTVKQYSPSNLKKASLSELFDIQQTLNLLSTNLIEEMKSLNLLQKCC</sequence>
<evidence type="ECO:0000313" key="2">
    <source>
        <dbReference type="EMBL" id="CEK86084.1"/>
    </source>
</evidence>
<accession>A0A0B7AYF1</accession>
<proteinExistence type="predicted"/>
<name>A0A0B7AYF1_9EUPU</name>
<dbReference type="AlphaFoldDB" id="A0A0B7AYF1"/>
<dbReference type="EMBL" id="HACG01039219">
    <property type="protein sequence ID" value="CEK86084.1"/>
    <property type="molecule type" value="Transcribed_RNA"/>
</dbReference>
<reference evidence="2" key="1">
    <citation type="submission" date="2014-12" db="EMBL/GenBank/DDBJ databases">
        <title>Insight into the proteome of Arion vulgaris.</title>
        <authorList>
            <person name="Aradska J."/>
            <person name="Bulat T."/>
            <person name="Smidak R."/>
            <person name="Sarate P."/>
            <person name="Gangsoo J."/>
            <person name="Sialana F."/>
            <person name="Bilban M."/>
            <person name="Lubec G."/>
        </authorList>
    </citation>
    <scope>NUCLEOTIDE SEQUENCE</scope>
    <source>
        <tissue evidence="2">Skin</tissue>
    </source>
</reference>